<feature type="region of interest" description="Disordered" evidence="1">
    <location>
        <begin position="151"/>
        <end position="171"/>
    </location>
</feature>
<dbReference type="EMBL" id="JACIEK010000001">
    <property type="protein sequence ID" value="MBB3997001.1"/>
    <property type="molecule type" value="Genomic_DNA"/>
</dbReference>
<dbReference type="PANTHER" id="PTHR30441">
    <property type="entry name" value="DUF748 DOMAIN-CONTAINING PROTEIN"/>
    <property type="match status" value="1"/>
</dbReference>
<comment type="caution">
    <text evidence="3">The sequence shown here is derived from an EMBL/GenBank/DDBJ whole genome shotgun (WGS) entry which is preliminary data.</text>
</comment>
<dbReference type="AlphaFoldDB" id="A0A7W6EBI2"/>
<dbReference type="PANTHER" id="PTHR30441:SF4">
    <property type="entry name" value="PROTEIN ASMA"/>
    <property type="match status" value="1"/>
</dbReference>
<sequence>MTDAPDPAPHPPVGRSRARTLPTRRLMLGAVVAACLLLPAAFLVSSVSLALPSARSAIEERLARLTGGPVRVEGEARFSLFPRASVSLVDVRIGTAAGEEALALDVDRIDADFDLVSALFGRTEIDRVTLVRPELVALGPVVAAVPAAAPPAAPAAPRTSEPTAPADRQVDTRRASDLAAFFLSRFEGLHELHVRDGLFRLAGRGGGVSNVNLAFEWAGGGAPAIVDGSYVWNGQPTEIDGRFDSPLDFLAGTPSALALQVSSPALELGFSGSGAAGDSLHLAGGLRVAAPSLSRAIRWLGTRQLTLPDIGAVSLETQIQLVSDRVSFGAAQLDLGGNEARGALEAILPRGGARASLSGTLAFDRLDFGVLSQAIAPTPRTLIDLERPIRSSFIRALDMDLRLSARRATLGRASASEVAATVKMASGVGVIDVGDMAVLGGRGQMRVTLDARADVPTLIVTAGVRDAGVGEVAALVNEPLPFASGSALIGATLRSPAGNWGQILASNRGEFTAEIRDGALQGIDAALLKSAGRHALDFSVASAGAPFQSIRIKAQSLGTRVRFDDIAAVMQDGEIAASGQFDLRGDGLQIAGNMQSPRIEASGRQDSFTTSQPLRFTLRGEWPKPVMTVGSPAEPI</sequence>
<dbReference type="GO" id="GO:0090313">
    <property type="term" value="P:regulation of protein targeting to membrane"/>
    <property type="evidence" value="ECO:0007669"/>
    <property type="project" value="TreeGrafter"/>
</dbReference>
<keyword evidence="4" id="KW-1185">Reference proteome</keyword>
<dbReference type="RefSeq" id="WP_183198109.1">
    <property type="nucleotide sequence ID" value="NZ_JACIEK010000001.1"/>
</dbReference>
<organism evidence="3 4">
    <name type="scientific">Aureimonas pseudogalii</name>
    <dbReference type="NCBI Taxonomy" id="1744844"/>
    <lineage>
        <taxon>Bacteria</taxon>
        <taxon>Pseudomonadati</taxon>
        <taxon>Pseudomonadota</taxon>
        <taxon>Alphaproteobacteria</taxon>
        <taxon>Hyphomicrobiales</taxon>
        <taxon>Aurantimonadaceae</taxon>
        <taxon>Aureimonas</taxon>
    </lineage>
</organism>
<dbReference type="GO" id="GO:0005886">
    <property type="term" value="C:plasma membrane"/>
    <property type="evidence" value="ECO:0007669"/>
    <property type="project" value="TreeGrafter"/>
</dbReference>
<proteinExistence type="predicted"/>
<accession>A0A7W6EBI2</accession>
<dbReference type="InterPro" id="IPR052894">
    <property type="entry name" value="AsmA-related"/>
</dbReference>
<keyword evidence="2" id="KW-0812">Transmembrane</keyword>
<keyword evidence="2" id="KW-0472">Membrane</keyword>
<gene>
    <name evidence="3" type="ORF">GGR04_000822</name>
</gene>
<protein>
    <submittedName>
        <fullName evidence="3">Uncharacterized protein involved in outer membrane biogenesis</fullName>
    </submittedName>
</protein>
<dbReference type="Proteomes" id="UP000542776">
    <property type="component" value="Unassembled WGS sequence"/>
</dbReference>
<evidence type="ECO:0000313" key="3">
    <source>
        <dbReference type="EMBL" id="MBB3997001.1"/>
    </source>
</evidence>
<evidence type="ECO:0000313" key="4">
    <source>
        <dbReference type="Proteomes" id="UP000542776"/>
    </source>
</evidence>
<feature type="compositionally biased region" description="Low complexity" evidence="1">
    <location>
        <begin position="155"/>
        <end position="166"/>
    </location>
</feature>
<reference evidence="3 4" key="1">
    <citation type="submission" date="2020-08" db="EMBL/GenBank/DDBJ databases">
        <title>Genomic Encyclopedia of Type Strains, Phase IV (KMG-IV): sequencing the most valuable type-strain genomes for metagenomic binning, comparative biology and taxonomic classification.</title>
        <authorList>
            <person name="Goeker M."/>
        </authorList>
    </citation>
    <scope>NUCLEOTIDE SEQUENCE [LARGE SCALE GENOMIC DNA]</scope>
    <source>
        <strain evidence="3 4">DSM 102238</strain>
    </source>
</reference>
<keyword evidence="2" id="KW-1133">Transmembrane helix</keyword>
<evidence type="ECO:0000256" key="1">
    <source>
        <dbReference type="SAM" id="MobiDB-lite"/>
    </source>
</evidence>
<name>A0A7W6EBI2_9HYPH</name>
<evidence type="ECO:0000256" key="2">
    <source>
        <dbReference type="SAM" id="Phobius"/>
    </source>
</evidence>
<feature type="transmembrane region" description="Helical" evidence="2">
    <location>
        <begin position="26"/>
        <end position="51"/>
    </location>
</feature>